<feature type="non-terminal residue" evidence="2">
    <location>
        <position position="1"/>
    </location>
</feature>
<dbReference type="AlphaFoldDB" id="A0A812PDW3"/>
<proteinExistence type="predicted"/>
<feature type="region of interest" description="Disordered" evidence="1">
    <location>
        <begin position="307"/>
        <end position="331"/>
    </location>
</feature>
<comment type="caution">
    <text evidence="2">The sequence shown here is derived from an EMBL/GenBank/DDBJ whole genome shotgun (WGS) entry which is preliminary data.</text>
</comment>
<feature type="compositionally biased region" description="Polar residues" evidence="1">
    <location>
        <begin position="322"/>
        <end position="331"/>
    </location>
</feature>
<evidence type="ECO:0000313" key="2">
    <source>
        <dbReference type="EMBL" id="CAE7330203.1"/>
    </source>
</evidence>
<evidence type="ECO:0000313" key="3">
    <source>
        <dbReference type="Proteomes" id="UP000649617"/>
    </source>
</evidence>
<reference evidence="2" key="1">
    <citation type="submission" date="2021-02" db="EMBL/GenBank/DDBJ databases">
        <authorList>
            <person name="Dougan E. K."/>
            <person name="Rhodes N."/>
            <person name="Thang M."/>
            <person name="Chan C."/>
        </authorList>
    </citation>
    <scope>NUCLEOTIDE SEQUENCE</scope>
</reference>
<keyword evidence="3" id="KW-1185">Reference proteome</keyword>
<dbReference type="Proteomes" id="UP000649617">
    <property type="component" value="Unassembled WGS sequence"/>
</dbReference>
<dbReference type="EMBL" id="CAJNIZ010012136">
    <property type="protein sequence ID" value="CAE7330203.1"/>
    <property type="molecule type" value="Genomic_DNA"/>
</dbReference>
<protein>
    <submittedName>
        <fullName evidence="2">Uncharacterized protein</fullName>
    </submittedName>
</protein>
<gene>
    <name evidence="2" type="ORF">SPIL2461_LOCUS7660</name>
</gene>
<organism evidence="2 3">
    <name type="scientific">Symbiodinium pilosum</name>
    <name type="common">Dinoflagellate</name>
    <dbReference type="NCBI Taxonomy" id="2952"/>
    <lineage>
        <taxon>Eukaryota</taxon>
        <taxon>Sar</taxon>
        <taxon>Alveolata</taxon>
        <taxon>Dinophyceae</taxon>
        <taxon>Suessiales</taxon>
        <taxon>Symbiodiniaceae</taxon>
        <taxon>Symbiodinium</taxon>
    </lineage>
</organism>
<sequence length="331" mass="35652">GPDETAKDRFDRLEALIACYHTETVDTPLELQIWCEKQLQILVTYLGGGAGRAPPPTAAATPGCTGAASSTDVFVVNDSIRDDAELPEYRVRRMEGGDWEPATAQEAAEFRAHDEAVAMEQAMQTSRDEENYQMVEASMQQSWDDWAMRSELDRGQPLPSRKRIRVVLTVGSASGSKLGGAEVVGTMEADQFPVVSFRVEETILGGVEGGAGVEHGPQATAAHAAPHLAKFDPECLPGLGQDMIDIMNTDEVRHWLHLFCEGLTTTDVIAERFGVEVSEVFEMWAAVQHDTNEAARNCGELLVGRLDDGKGEEGGEGAADVSISSEASGST</sequence>
<name>A0A812PDW3_SYMPI</name>
<evidence type="ECO:0000256" key="1">
    <source>
        <dbReference type="SAM" id="MobiDB-lite"/>
    </source>
</evidence>
<accession>A0A812PDW3</accession>